<dbReference type="PANTHER" id="PTHR42743">
    <property type="entry name" value="AMINO-ACID AMINOTRANSFERASE"/>
    <property type="match status" value="1"/>
</dbReference>
<evidence type="ECO:0000256" key="2">
    <source>
        <dbReference type="ARBA" id="ARBA00009320"/>
    </source>
</evidence>
<dbReference type="PATRIC" id="fig|1609981.3.peg.840"/>
<dbReference type="RefSeq" id="WP_052881436.1">
    <property type="nucleotide sequence ID" value="NZ_CP010904.1"/>
</dbReference>
<evidence type="ECO:0000256" key="3">
    <source>
        <dbReference type="ARBA" id="ARBA00022898"/>
    </source>
</evidence>
<keyword evidence="3" id="KW-0663">Pyridoxal phosphate</keyword>
<dbReference type="CDD" id="cd00449">
    <property type="entry name" value="PLPDE_IV"/>
    <property type="match status" value="1"/>
</dbReference>
<sequence length="332" mass="35918">MSPGPETLSAEAWDRRVRDFCGAAAGDRYAFYSSVAGGITTDPVRMAVPADDHLVHRGDGVFESFKCVDGAIYNLDAHLDRLERSAGRIGLAMPFDREALTRIIIATLRAGGRRDALVRLLVSRGTGTMSADPHRCRRPELYVLAYRLGPSSAGDPARGVRVGISAVPVKHPFFATVKTCNYLPNVLMKKEAGDRGLHFVVGMDARGMLTEGPTENLAAVTADGELRVPPPDRILEGTTARRMLELAGRLVEAGELNTAGYAEISRRDAETARELLIVGTTPDILPVVEFEGRAIGGGVPGPLSVRLRELLERDIRENAGRRTPVWEQGIVS</sequence>
<dbReference type="InterPro" id="IPR043132">
    <property type="entry name" value="BCAT-like_C"/>
</dbReference>
<dbReference type="Proteomes" id="UP000035268">
    <property type="component" value="Chromosome"/>
</dbReference>
<dbReference type="InterPro" id="IPR043131">
    <property type="entry name" value="BCAT-like_N"/>
</dbReference>
<dbReference type="STRING" id="1307763.L21SP4_00807"/>
<keyword evidence="4" id="KW-0808">Transferase</keyword>
<evidence type="ECO:0000313" key="4">
    <source>
        <dbReference type="EMBL" id="AKJ64070.1"/>
    </source>
</evidence>
<dbReference type="KEGG" id="vbl:L21SP4_00807"/>
<dbReference type="InterPro" id="IPR050571">
    <property type="entry name" value="Class-IV_PLP-Dep_Aminotrnsfr"/>
</dbReference>
<gene>
    <name evidence="4" type="primary">ilvE_1</name>
    <name evidence="4" type="ORF">L21SP4_00807</name>
</gene>
<dbReference type="Gene3D" id="3.20.10.10">
    <property type="entry name" value="D-amino Acid Aminotransferase, subunit A, domain 2"/>
    <property type="match status" value="1"/>
</dbReference>
<dbReference type="FunFam" id="3.20.10.10:FF:000002">
    <property type="entry name" value="D-alanine aminotransferase"/>
    <property type="match status" value="1"/>
</dbReference>
<name>A0A0G3EGY6_9BACT</name>
<protein>
    <submittedName>
        <fullName evidence="4">Branched-chain-amino-acid aminotransferase</fullName>
        <ecNumber evidence="4">2.6.1.42</ecNumber>
    </submittedName>
</protein>
<dbReference type="EMBL" id="CP010904">
    <property type="protein sequence ID" value="AKJ64070.1"/>
    <property type="molecule type" value="Genomic_DNA"/>
</dbReference>
<dbReference type="AlphaFoldDB" id="A0A0G3EGY6"/>
<dbReference type="GO" id="GO:0008652">
    <property type="term" value="P:amino acid biosynthetic process"/>
    <property type="evidence" value="ECO:0007669"/>
    <property type="project" value="UniProtKB-ARBA"/>
</dbReference>
<dbReference type="GO" id="GO:0046394">
    <property type="term" value="P:carboxylic acid biosynthetic process"/>
    <property type="evidence" value="ECO:0007669"/>
    <property type="project" value="UniProtKB-ARBA"/>
</dbReference>
<comment type="similarity">
    <text evidence="2">Belongs to the class-IV pyridoxal-phosphate-dependent aminotransferase family.</text>
</comment>
<dbReference type="SUPFAM" id="SSF56752">
    <property type="entry name" value="D-aminoacid aminotransferase-like PLP-dependent enzymes"/>
    <property type="match status" value="1"/>
</dbReference>
<accession>A0A0G3EGY6</accession>
<reference evidence="4 5" key="2">
    <citation type="journal article" date="2016" name="ISME J.">
        <title>Characterization of the first cultured representative of Verrucomicrobia subdivision 5 indicates the proposal of a novel phylum.</title>
        <authorList>
            <person name="Spring S."/>
            <person name="Bunk B."/>
            <person name="Sproer C."/>
            <person name="Schumann P."/>
            <person name="Rohde M."/>
            <person name="Tindall B.J."/>
            <person name="Klenk H.P."/>
        </authorList>
    </citation>
    <scope>NUCLEOTIDE SEQUENCE [LARGE SCALE GENOMIC DNA]</scope>
    <source>
        <strain evidence="4 5">L21-Fru-AB</strain>
    </source>
</reference>
<dbReference type="EC" id="2.6.1.42" evidence="4"/>
<evidence type="ECO:0000313" key="5">
    <source>
        <dbReference type="Proteomes" id="UP000035268"/>
    </source>
</evidence>
<evidence type="ECO:0000256" key="1">
    <source>
        <dbReference type="ARBA" id="ARBA00001933"/>
    </source>
</evidence>
<dbReference type="Pfam" id="PF01063">
    <property type="entry name" value="Aminotran_4"/>
    <property type="match status" value="1"/>
</dbReference>
<dbReference type="PANTHER" id="PTHR42743:SF22">
    <property type="entry name" value="D-AMINO-ACID TRANSAMINASE, CHLOROPLASTIC"/>
    <property type="match status" value="1"/>
</dbReference>
<organism evidence="4 5">
    <name type="scientific">Kiritimatiella glycovorans</name>
    <dbReference type="NCBI Taxonomy" id="1307763"/>
    <lineage>
        <taxon>Bacteria</taxon>
        <taxon>Pseudomonadati</taxon>
        <taxon>Kiritimatiellota</taxon>
        <taxon>Kiritimatiellia</taxon>
        <taxon>Kiritimatiellales</taxon>
        <taxon>Kiritimatiellaceae</taxon>
        <taxon>Kiritimatiella</taxon>
    </lineage>
</organism>
<comment type="cofactor">
    <cofactor evidence="1">
        <name>pyridoxal 5'-phosphate</name>
        <dbReference type="ChEBI" id="CHEBI:597326"/>
    </cofactor>
</comment>
<reference evidence="5" key="1">
    <citation type="submission" date="2015-02" db="EMBL/GenBank/DDBJ databases">
        <title>Description and complete genome sequence of the first cultured representative of the subdivision 5 of the Verrucomicrobia phylum.</title>
        <authorList>
            <person name="Spring S."/>
            <person name="Bunk B."/>
            <person name="Sproer C."/>
            <person name="Klenk H.-P."/>
        </authorList>
    </citation>
    <scope>NUCLEOTIDE SEQUENCE [LARGE SCALE GENOMIC DNA]</scope>
    <source>
        <strain evidence="5">L21-Fru-AB</strain>
    </source>
</reference>
<dbReference type="OrthoDB" id="9805628at2"/>
<keyword evidence="5" id="KW-1185">Reference proteome</keyword>
<proteinExistence type="inferred from homology"/>
<keyword evidence="4" id="KW-0032">Aminotransferase</keyword>
<dbReference type="InterPro" id="IPR001544">
    <property type="entry name" value="Aminotrans_IV"/>
</dbReference>
<dbReference type="Gene3D" id="3.30.470.10">
    <property type="match status" value="1"/>
</dbReference>
<dbReference type="GO" id="GO:0004084">
    <property type="term" value="F:branched-chain-amino-acid transaminase activity"/>
    <property type="evidence" value="ECO:0007669"/>
    <property type="project" value="UniProtKB-EC"/>
</dbReference>
<dbReference type="InterPro" id="IPR036038">
    <property type="entry name" value="Aminotransferase-like"/>
</dbReference>